<dbReference type="Proteomes" id="UP001156666">
    <property type="component" value="Unassembled WGS sequence"/>
</dbReference>
<evidence type="ECO:0000313" key="1">
    <source>
        <dbReference type="EMBL" id="GLR19898.1"/>
    </source>
</evidence>
<organism evidence="1 2">
    <name type="scientific">Portibacter lacus</name>
    <dbReference type="NCBI Taxonomy" id="1099794"/>
    <lineage>
        <taxon>Bacteria</taxon>
        <taxon>Pseudomonadati</taxon>
        <taxon>Bacteroidota</taxon>
        <taxon>Saprospiria</taxon>
        <taxon>Saprospirales</taxon>
        <taxon>Haliscomenobacteraceae</taxon>
        <taxon>Portibacter</taxon>
    </lineage>
</organism>
<name>A0AA37ST23_9BACT</name>
<reference evidence="1" key="2">
    <citation type="submission" date="2023-01" db="EMBL/GenBank/DDBJ databases">
        <title>Draft genome sequence of Portibacter lacus strain NBRC 108769.</title>
        <authorList>
            <person name="Sun Q."/>
            <person name="Mori K."/>
        </authorList>
    </citation>
    <scope>NUCLEOTIDE SEQUENCE</scope>
    <source>
        <strain evidence="1">NBRC 108769</strain>
    </source>
</reference>
<dbReference type="AlphaFoldDB" id="A0AA37ST23"/>
<reference evidence="1" key="1">
    <citation type="journal article" date="2014" name="Int. J. Syst. Evol. Microbiol.">
        <title>Complete genome sequence of Corynebacterium casei LMG S-19264T (=DSM 44701T), isolated from a smear-ripened cheese.</title>
        <authorList>
            <consortium name="US DOE Joint Genome Institute (JGI-PGF)"/>
            <person name="Walter F."/>
            <person name="Albersmeier A."/>
            <person name="Kalinowski J."/>
            <person name="Ruckert C."/>
        </authorList>
    </citation>
    <scope>NUCLEOTIDE SEQUENCE</scope>
    <source>
        <strain evidence="1">NBRC 108769</strain>
    </source>
</reference>
<dbReference type="EMBL" id="BSOH01000037">
    <property type="protein sequence ID" value="GLR19898.1"/>
    <property type="molecule type" value="Genomic_DNA"/>
</dbReference>
<proteinExistence type="predicted"/>
<sequence>MKIVLLNIFLVLSLSIYGQAKITFDELKDIIGNWEGSITYLDYQTNKPYSMPANLKVTQGKRENILLLNNIYPNEPKANNFDKIKLTKNGMQLNKKTVTTRKILDNGHLQIQTEHQAKDDNKKALIRYTYNIGKDVFLVRKEVQFKEADNWIKRSEYKYQRKM</sequence>
<dbReference type="RefSeq" id="WP_235293425.1">
    <property type="nucleotide sequence ID" value="NZ_BSOH01000037.1"/>
</dbReference>
<gene>
    <name evidence="1" type="ORF">GCM10007940_45140</name>
</gene>
<comment type="caution">
    <text evidence="1">The sequence shown here is derived from an EMBL/GenBank/DDBJ whole genome shotgun (WGS) entry which is preliminary data.</text>
</comment>
<keyword evidence="2" id="KW-1185">Reference proteome</keyword>
<evidence type="ECO:0000313" key="2">
    <source>
        <dbReference type="Proteomes" id="UP001156666"/>
    </source>
</evidence>
<protein>
    <submittedName>
        <fullName evidence="1">Uncharacterized protein</fullName>
    </submittedName>
</protein>
<accession>A0AA37ST23</accession>